<evidence type="ECO:0000259" key="7">
    <source>
        <dbReference type="PROSITE" id="PS50811"/>
    </source>
</evidence>
<proteinExistence type="evidence at transcript level"/>
<evidence type="ECO:0000256" key="6">
    <source>
        <dbReference type="SAM" id="MobiDB-lite"/>
    </source>
</evidence>
<dbReference type="Pfam" id="PF03106">
    <property type="entry name" value="WRKY"/>
    <property type="match status" value="1"/>
</dbReference>
<dbReference type="PROSITE" id="PS50811">
    <property type="entry name" value="WRKY"/>
    <property type="match status" value="1"/>
</dbReference>
<dbReference type="InterPro" id="IPR003657">
    <property type="entry name" value="WRKY_dom"/>
</dbReference>
<keyword evidence="5" id="KW-0539">Nucleus</keyword>
<dbReference type="InterPro" id="IPR036576">
    <property type="entry name" value="WRKY_dom_sf"/>
</dbReference>
<evidence type="ECO:0000256" key="2">
    <source>
        <dbReference type="ARBA" id="ARBA00023015"/>
    </source>
</evidence>
<evidence type="ECO:0000256" key="3">
    <source>
        <dbReference type="ARBA" id="ARBA00023125"/>
    </source>
</evidence>
<dbReference type="SMART" id="SM00774">
    <property type="entry name" value="WRKY"/>
    <property type="match status" value="1"/>
</dbReference>
<dbReference type="InterPro" id="IPR044810">
    <property type="entry name" value="WRKY_plant"/>
</dbReference>
<dbReference type="GO" id="GO:0000976">
    <property type="term" value="F:transcription cis-regulatory region binding"/>
    <property type="evidence" value="ECO:0007669"/>
    <property type="project" value="TreeGrafter"/>
</dbReference>
<evidence type="ECO:0000256" key="1">
    <source>
        <dbReference type="ARBA" id="ARBA00004123"/>
    </source>
</evidence>
<keyword evidence="4" id="KW-0804">Transcription</keyword>
<reference evidence="8" key="1">
    <citation type="journal article" date="2019" name="Int. J. Mol. Sci.">
        <title>Genome-Wide Characterization, Expression Profile Analysis of WRKY Family Genes in Santalum album and Functional Identification of Their Role in Abiotic Stress.</title>
        <authorList>
            <person name="Yan H."/>
            <person name="Li M."/>
            <person name="Xiong Y."/>
            <person name="Wu J."/>
            <person name="Teixeira da Silva J.A."/>
            <person name="Ma G."/>
        </authorList>
    </citation>
    <scope>NUCLEOTIDE SEQUENCE</scope>
</reference>
<dbReference type="AlphaFoldDB" id="A0A650C2Y8"/>
<keyword evidence="3" id="KW-0238">DNA-binding</keyword>
<accession>A0A650C2Y8</accession>
<dbReference type="SUPFAM" id="SSF118290">
    <property type="entry name" value="WRKY DNA-binding domain"/>
    <property type="match status" value="1"/>
</dbReference>
<evidence type="ECO:0000256" key="4">
    <source>
        <dbReference type="ARBA" id="ARBA00023163"/>
    </source>
</evidence>
<name>A0A650C2Y8_SANAL</name>
<protein>
    <submittedName>
        <fullName evidence="8">WRKY transcription factor 48</fullName>
    </submittedName>
</protein>
<feature type="region of interest" description="Disordered" evidence="6">
    <location>
        <begin position="150"/>
        <end position="175"/>
    </location>
</feature>
<dbReference type="Gene3D" id="2.20.25.80">
    <property type="entry name" value="WRKY domain"/>
    <property type="match status" value="1"/>
</dbReference>
<dbReference type="EMBL" id="MN335858">
    <property type="protein sequence ID" value="QGQ64071.1"/>
    <property type="molecule type" value="mRNA"/>
</dbReference>
<evidence type="ECO:0000313" key="8">
    <source>
        <dbReference type="EMBL" id="QGQ64071.1"/>
    </source>
</evidence>
<dbReference type="GO" id="GO:0005634">
    <property type="term" value="C:nucleus"/>
    <property type="evidence" value="ECO:0007669"/>
    <property type="project" value="UniProtKB-SubCell"/>
</dbReference>
<evidence type="ECO:0000256" key="5">
    <source>
        <dbReference type="ARBA" id="ARBA00023242"/>
    </source>
</evidence>
<dbReference type="PANTHER" id="PTHR32096:SF61">
    <property type="entry name" value="WRKY TRANSCRIPTION FACTOR 22"/>
    <property type="match status" value="1"/>
</dbReference>
<dbReference type="PANTHER" id="PTHR32096">
    <property type="entry name" value="WRKY TRANSCRIPTION FACTOR 30-RELATED-RELATED"/>
    <property type="match status" value="1"/>
</dbReference>
<sequence>MMEGSWDLQAIVDGGELKSSTSFMDPSFVDLEEIYQPFFPLPLPLPPTLTQPVGTITAATTPSRKRKNLRRKEVHKVITSEGPSSDKWAWRKYGQKPIKGSPYPRSYYRCSSSKDCLARKQVERSQSNPDTFIISYASEHDHPFPTRRSSLAGTTRNHNKPSAAKTTAAAADSTQTVGVLENDDSNPPCSSHLYASTVSPTDSAMASSVDGDGRGNVDEFLSGIGLDDGFLSFDDFSEAFSY</sequence>
<keyword evidence="2" id="KW-0805">Transcription regulation</keyword>
<organism evidence="8">
    <name type="scientific">Santalum album</name>
    <name type="common">Indian sandalwood</name>
    <dbReference type="NCBI Taxonomy" id="35974"/>
    <lineage>
        <taxon>Eukaryota</taxon>
        <taxon>Viridiplantae</taxon>
        <taxon>Streptophyta</taxon>
        <taxon>Embryophyta</taxon>
        <taxon>Tracheophyta</taxon>
        <taxon>Spermatophyta</taxon>
        <taxon>Magnoliopsida</taxon>
        <taxon>eudicotyledons</taxon>
        <taxon>Gunneridae</taxon>
        <taxon>Pentapetalae</taxon>
        <taxon>Santalales</taxon>
        <taxon>Santalaceae</taxon>
        <taxon>Santalum</taxon>
    </lineage>
</organism>
<dbReference type="GO" id="GO:0003700">
    <property type="term" value="F:DNA-binding transcription factor activity"/>
    <property type="evidence" value="ECO:0007669"/>
    <property type="project" value="InterPro"/>
</dbReference>
<comment type="subcellular location">
    <subcellularLocation>
        <location evidence="1">Nucleus</location>
    </subcellularLocation>
</comment>
<feature type="domain" description="WRKY" evidence="7">
    <location>
        <begin position="79"/>
        <end position="145"/>
    </location>
</feature>